<dbReference type="OrthoDB" id="610799at2759"/>
<dbReference type="AlphaFoldDB" id="A0A368RBX8"/>
<accession>A0A368RBX8</accession>
<proteinExistence type="predicted"/>
<evidence type="ECO:0000313" key="1">
    <source>
        <dbReference type="EMBL" id="RCV27705.1"/>
    </source>
</evidence>
<dbReference type="PANTHER" id="PTHR33647">
    <property type="entry name" value="OS01G0793900 PROTEIN"/>
    <property type="match status" value="1"/>
</dbReference>
<name>A0A368RBX8_SETIT</name>
<sequence>MGNCCFKLQRAAVWADGDEWEEEFAAESKSAKSAAAEAIKMDHRVEVKIRVTKRQLQELLEKAGGARRGCDGKAKAAQQQAESVLAELMTSGRVCYQQQHEEMRGHWRPALYSIPEAAAEES</sequence>
<reference evidence="1" key="2">
    <citation type="submission" date="2015-07" db="EMBL/GenBank/DDBJ databases">
        <authorList>
            <person name="Noorani M."/>
        </authorList>
    </citation>
    <scope>NUCLEOTIDE SEQUENCE</scope>
    <source>
        <strain evidence="1">Yugu1</strain>
    </source>
</reference>
<dbReference type="PANTHER" id="PTHR33647:SF5">
    <property type="entry name" value="OS01G0793900 PROTEIN"/>
    <property type="match status" value="1"/>
</dbReference>
<gene>
    <name evidence="1" type="ORF">SETIT_5G346200v2</name>
</gene>
<organism evidence="1">
    <name type="scientific">Setaria italica</name>
    <name type="common">Foxtail millet</name>
    <name type="synonym">Panicum italicum</name>
    <dbReference type="NCBI Taxonomy" id="4555"/>
    <lineage>
        <taxon>Eukaryota</taxon>
        <taxon>Viridiplantae</taxon>
        <taxon>Streptophyta</taxon>
        <taxon>Embryophyta</taxon>
        <taxon>Tracheophyta</taxon>
        <taxon>Spermatophyta</taxon>
        <taxon>Magnoliopsida</taxon>
        <taxon>Liliopsida</taxon>
        <taxon>Poales</taxon>
        <taxon>Poaceae</taxon>
        <taxon>PACMAD clade</taxon>
        <taxon>Panicoideae</taxon>
        <taxon>Panicodae</taxon>
        <taxon>Paniceae</taxon>
        <taxon>Cenchrinae</taxon>
        <taxon>Setaria</taxon>
    </lineage>
</organism>
<dbReference type="EMBL" id="CM003532">
    <property type="protein sequence ID" value="RCV27705.1"/>
    <property type="molecule type" value="Genomic_DNA"/>
</dbReference>
<protein>
    <submittedName>
        <fullName evidence="1">Uncharacterized protein</fullName>
    </submittedName>
</protein>
<dbReference type="KEGG" id="sita:101778418"/>
<reference evidence="1" key="1">
    <citation type="journal article" date="2012" name="Nat. Biotechnol.">
        <title>Reference genome sequence of the model plant Setaria.</title>
        <authorList>
            <person name="Bennetzen J.L."/>
            <person name="Schmutz J."/>
            <person name="Wang H."/>
            <person name="Percifield R."/>
            <person name="Hawkins J."/>
            <person name="Pontaroli A.C."/>
            <person name="Estep M."/>
            <person name="Feng L."/>
            <person name="Vaughn J.N."/>
            <person name="Grimwood J."/>
            <person name="Jenkins J."/>
            <person name="Barry K."/>
            <person name="Lindquist E."/>
            <person name="Hellsten U."/>
            <person name="Deshpande S."/>
            <person name="Wang X."/>
            <person name="Wu X."/>
            <person name="Mitros T."/>
            <person name="Triplett J."/>
            <person name="Yang X."/>
            <person name="Ye C.Y."/>
            <person name="Mauro-Herrera M."/>
            <person name="Wang L."/>
            <person name="Li P."/>
            <person name="Sharma M."/>
            <person name="Sharma R."/>
            <person name="Ronald P.C."/>
            <person name="Panaud O."/>
            <person name="Kellogg E.A."/>
            <person name="Brutnell T.P."/>
            <person name="Doust A.N."/>
            <person name="Tuskan G.A."/>
            <person name="Rokhsar D."/>
            <person name="Devos K.M."/>
        </authorList>
    </citation>
    <scope>NUCLEOTIDE SEQUENCE [LARGE SCALE GENOMIC DNA]</scope>
    <source>
        <strain evidence="1">Yugu1</strain>
    </source>
</reference>